<dbReference type="AlphaFoldDB" id="A0A0A9AHH6"/>
<proteinExistence type="predicted"/>
<evidence type="ECO:0000256" key="1">
    <source>
        <dbReference type="SAM" id="SignalP"/>
    </source>
</evidence>
<accession>A0A0A9AHH6</accession>
<reference evidence="2" key="1">
    <citation type="submission" date="2014-09" db="EMBL/GenBank/DDBJ databases">
        <authorList>
            <person name="Magalhaes I.L.F."/>
            <person name="Oliveira U."/>
            <person name="Santos F.R."/>
            <person name="Vidigal T.H.D.A."/>
            <person name="Brescovit A.D."/>
            <person name="Santos A.J."/>
        </authorList>
    </citation>
    <scope>NUCLEOTIDE SEQUENCE</scope>
    <source>
        <tissue evidence="2">Shoot tissue taken approximately 20 cm above the soil surface</tissue>
    </source>
</reference>
<feature type="chain" id="PRO_5002062562" evidence="1">
    <location>
        <begin position="18"/>
        <end position="50"/>
    </location>
</feature>
<protein>
    <submittedName>
        <fullName evidence="2">Uncharacterized protein</fullName>
    </submittedName>
</protein>
<reference evidence="2" key="2">
    <citation type="journal article" date="2015" name="Data Brief">
        <title>Shoot transcriptome of the giant reed, Arundo donax.</title>
        <authorList>
            <person name="Barrero R.A."/>
            <person name="Guerrero F.D."/>
            <person name="Moolhuijzen P."/>
            <person name="Goolsby J.A."/>
            <person name="Tidwell J."/>
            <person name="Bellgard S.E."/>
            <person name="Bellgard M.I."/>
        </authorList>
    </citation>
    <scope>NUCLEOTIDE SEQUENCE</scope>
    <source>
        <tissue evidence="2">Shoot tissue taken approximately 20 cm above the soil surface</tissue>
    </source>
</reference>
<name>A0A0A9AHH6_ARUDO</name>
<organism evidence="2">
    <name type="scientific">Arundo donax</name>
    <name type="common">Giant reed</name>
    <name type="synonym">Donax arundinaceus</name>
    <dbReference type="NCBI Taxonomy" id="35708"/>
    <lineage>
        <taxon>Eukaryota</taxon>
        <taxon>Viridiplantae</taxon>
        <taxon>Streptophyta</taxon>
        <taxon>Embryophyta</taxon>
        <taxon>Tracheophyta</taxon>
        <taxon>Spermatophyta</taxon>
        <taxon>Magnoliopsida</taxon>
        <taxon>Liliopsida</taxon>
        <taxon>Poales</taxon>
        <taxon>Poaceae</taxon>
        <taxon>PACMAD clade</taxon>
        <taxon>Arundinoideae</taxon>
        <taxon>Arundineae</taxon>
        <taxon>Arundo</taxon>
    </lineage>
</organism>
<evidence type="ECO:0000313" key="2">
    <source>
        <dbReference type="EMBL" id="JAD49338.1"/>
    </source>
</evidence>
<dbReference type="EMBL" id="GBRH01248557">
    <property type="protein sequence ID" value="JAD49338.1"/>
    <property type="molecule type" value="Transcribed_RNA"/>
</dbReference>
<sequence length="50" mass="5612">MLRRPLSPLLILAFLLGDHLGPRRPRPLLPVIVLRRCTPIPPCLSSPHLV</sequence>
<keyword evidence="1" id="KW-0732">Signal</keyword>
<feature type="signal peptide" evidence="1">
    <location>
        <begin position="1"/>
        <end position="17"/>
    </location>
</feature>